<organism evidence="4 5">
    <name type="scientific">Smittium simulii</name>
    <dbReference type="NCBI Taxonomy" id="133385"/>
    <lineage>
        <taxon>Eukaryota</taxon>
        <taxon>Fungi</taxon>
        <taxon>Fungi incertae sedis</taxon>
        <taxon>Zoopagomycota</taxon>
        <taxon>Kickxellomycotina</taxon>
        <taxon>Harpellomycetes</taxon>
        <taxon>Harpellales</taxon>
        <taxon>Legeriomycetaceae</taxon>
        <taxon>Smittium</taxon>
    </lineage>
</organism>
<dbReference type="InterPro" id="IPR036875">
    <property type="entry name" value="Znf_CCHC_sf"/>
</dbReference>
<keyword evidence="1" id="KW-0479">Metal-binding</keyword>
<evidence type="ECO:0000259" key="3">
    <source>
        <dbReference type="PROSITE" id="PS50158"/>
    </source>
</evidence>
<dbReference type="EMBL" id="MBFR01000439">
    <property type="protein sequence ID" value="PVU87827.1"/>
    <property type="molecule type" value="Genomic_DNA"/>
</dbReference>
<accession>A0A2T9Y683</accession>
<name>A0A2T9Y683_9FUNG</name>
<dbReference type="AlphaFoldDB" id="A0A2T9Y683"/>
<gene>
    <name evidence="4" type="ORF">BB561_006154</name>
</gene>
<dbReference type="GO" id="GO:0008270">
    <property type="term" value="F:zinc ion binding"/>
    <property type="evidence" value="ECO:0007669"/>
    <property type="project" value="UniProtKB-KW"/>
</dbReference>
<dbReference type="SMART" id="SM00343">
    <property type="entry name" value="ZnF_C2HC"/>
    <property type="match status" value="1"/>
</dbReference>
<keyword evidence="1" id="KW-0862">Zinc</keyword>
<evidence type="ECO:0000313" key="4">
    <source>
        <dbReference type="EMBL" id="PVU87827.1"/>
    </source>
</evidence>
<reference evidence="4 5" key="1">
    <citation type="journal article" date="2018" name="MBio">
        <title>Comparative Genomics Reveals the Core Gene Toolbox for the Fungus-Insect Symbiosis.</title>
        <authorList>
            <person name="Wang Y."/>
            <person name="Stata M."/>
            <person name="Wang W."/>
            <person name="Stajich J.E."/>
            <person name="White M.M."/>
            <person name="Moncalvo J.M."/>
        </authorList>
    </citation>
    <scope>NUCLEOTIDE SEQUENCE [LARGE SCALE GENOMIC DNA]</scope>
    <source>
        <strain evidence="4 5">SWE-8-4</strain>
    </source>
</reference>
<sequence length="230" mass="26023">MNIDDISAPMQNYTRSRSSLGNRFNNSGIYNSRNTRAHNPSKTTMPKSMFEKYVKNCICYGCGKKGHLKKMCPNSNRNSKLFSNIQFNTTTLQHIKKIFFKLFATMNKKAVYVLLDTGSQITTMTYTIANKLCLKTIYAKAIKLRLENNSASKTSNKMVTAVICFGNTKFNTTFKLMDAQPYNIILALSTADLGSQNSSNYDMDNIKILQSVSSFFDPKPSIIHIIFFTD</sequence>
<dbReference type="SUPFAM" id="SSF50630">
    <property type="entry name" value="Acid proteases"/>
    <property type="match status" value="1"/>
</dbReference>
<evidence type="ECO:0000256" key="1">
    <source>
        <dbReference type="PROSITE-ProRule" id="PRU00047"/>
    </source>
</evidence>
<evidence type="ECO:0000256" key="2">
    <source>
        <dbReference type="SAM" id="MobiDB-lite"/>
    </source>
</evidence>
<keyword evidence="5" id="KW-1185">Reference proteome</keyword>
<evidence type="ECO:0000313" key="5">
    <source>
        <dbReference type="Proteomes" id="UP000245383"/>
    </source>
</evidence>
<keyword evidence="1" id="KW-0863">Zinc-finger</keyword>
<protein>
    <recommendedName>
        <fullName evidence="3">CCHC-type domain-containing protein</fullName>
    </recommendedName>
</protein>
<dbReference type="Gene3D" id="4.10.60.10">
    <property type="entry name" value="Zinc finger, CCHC-type"/>
    <property type="match status" value="1"/>
</dbReference>
<comment type="caution">
    <text evidence="4">The sequence shown here is derived from an EMBL/GenBank/DDBJ whole genome shotgun (WGS) entry which is preliminary data.</text>
</comment>
<feature type="region of interest" description="Disordered" evidence="2">
    <location>
        <begin position="16"/>
        <end position="44"/>
    </location>
</feature>
<dbReference type="CDD" id="cd00303">
    <property type="entry name" value="retropepsin_like"/>
    <property type="match status" value="1"/>
</dbReference>
<dbReference type="Gene3D" id="2.40.70.10">
    <property type="entry name" value="Acid Proteases"/>
    <property type="match status" value="1"/>
</dbReference>
<dbReference type="STRING" id="133385.A0A2T9Y683"/>
<dbReference type="InterPro" id="IPR001878">
    <property type="entry name" value="Znf_CCHC"/>
</dbReference>
<dbReference type="GO" id="GO:0003676">
    <property type="term" value="F:nucleic acid binding"/>
    <property type="evidence" value="ECO:0007669"/>
    <property type="project" value="InterPro"/>
</dbReference>
<dbReference type="SUPFAM" id="SSF57756">
    <property type="entry name" value="Retrovirus zinc finger-like domains"/>
    <property type="match status" value="1"/>
</dbReference>
<dbReference type="PROSITE" id="PS50158">
    <property type="entry name" value="ZF_CCHC"/>
    <property type="match status" value="1"/>
</dbReference>
<dbReference type="InterPro" id="IPR021109">
    <property type="entry name" value="Peptidase_aspartic_dom_sf"/>
</dbReference>
<feature type="domain" description="CCHC-type" evidence="3">
    <location>
        <begin position="59"/>
        <end position="74"/>
    </location>
</feature>
<dbReference type="Proteomes" id="UP000245383">
    <property type="component" value="Unassembled WGS sequence"/>
</dbReference>
<proteinExistence type="predicted"/>